<proteinExistence type="predicted"/>
<comment type="caution">
    <text evidence="2">The sequence shown here is derived from an EMBL/GenBank/DDBJ whole genome shotgun (WGS) entry which is preliminary data.</text>
</comment>
<protein>
    <submittedName>
        <fullName evidence="2">2Fe-2S iron-sulfur cluster binding domain-containing protein</fullName>
    </submittedName>
</protein>
<dbReference type="Pfam" id="PF00111">
    <property type="entry name" value="Fer2"/>
    <property type="match status" value="1"/>
</dbReference>
<name>A0ABS6MY66_9GAMM</name>
<dbReference type="PROSITE" id="PS51085">
    <property type="entry name" value="2FE2S_FER_2"/>
    <property type="match status" value="1"/>
</dbReference>
<accession>A0ABS6MY66</accession>
<organism evidence="2 3">
    <name type="scientific">Geopseudomonas aromaticivorans</name>
    <dbReference type="NCBI Taxonomy" id="2849492"/>
    <lineage>
        <taxon>Bacteria</taxon>
        <taxon>Pseudomonadati</taxon>
        <taxon>Pseudomonadota</taxon>
        <taxon>Gammaproteobacteria</taxon>
        <taxon>Pseudomonadales</taxon>
        <taxon>Pseudomonadaceae</taxon>
        <taxon>Geopseudomonas</taxon>
    </lineage>
</organism>
<gene>
    <name evidence="2" type="ORF">KRX52_11005</name>
</gene>
<dbReference type="PANTHER" id="PTHR43112:SF3">
    <property type="entry name" value="FERREDOXIN-2, CHLOROPLASTIC"/>
    <property type="match status" value="1"/>
</dbReference>
<dbReference type="Proteomes" id="UP000813068">
    <property type="component" value="Unassembled WGS sequence"/>
</dbReference>
<dbReference type="RefSeq" id="WP_217681778.1">
    <property type="nucleotide sequence ID" value="NZ_JAHRGL010000025.1"/>
</dbReference>
<dbReference type="InterPro" id="IPR001041">
    <property type="entry name" value="2Fe-2S_ferredoxin-type"/>
</dbReference>
<reference evidence="2 3" key="1">
    <citation type="submission" date="2021-06" db="EMBL/GenBank/DDBJ databases">
        <title>Differences between aerobic and microaerobic xylene degrading microbial communities.</title>
        <authorList>
            <person name="Banerjee S."/>
            <person name="Tancsics A."/>
        </authorList>
    </citation>
    <scope>NUCLEOTIDE SEQUENCE [LARGE SCALE GENOMIC DNA]</scope>
    <source>
        <strain evidence="2 3">MAP12</strain>
    </source>
</reference>
<dbReference type="InterPro" id="IPR006058">
    <property type="entry name" value="2Fe2S_fd_BS"/>
</dbReference>
<keyword evidence="3" id="KW-1185">Reference proteome</keyword>
<dbReference type="EMBL" id="JAHRGL010000025">
    <property type="protein sequence ID" value="MBV2133324.1"/>
    <property type="molecule type" value="Genomic_DNA"/>
</dbReference>
<dbReference type="PANTHER" id="PTHR43112">
    <property type="entry name" value="FERREDOXIN"/>
    <property type="match status" value="1"/>
</dbReference>
<evidence type="ECO:0000313" key="2">
    <source>
        <dbReference type="EMBL" id="MBV2133324.1"/>
    </source>
</evidence>
<feature type="domain" description="2Fe-2S ferredoxin-type" evidence="1">
    <location>
        <begin position="1"/>
        <end position="96"/>
    </location>
</feature>
<dbReference type="PROSITE" id="PS00197">
    <property type="entry name" value="2FE2S_FER_1"/>
    <property type="match status" value="1"/>
</dbReference>
<dbReference type="CDD" id="cd00207">
    <property type="entry name" value="fer2"/>
    <property type="match status" value="1"/>
</dbReference>
<evidence type="ECO:0000313" key="3">
    <source>
        <dbReference type="Proteomes" id="UP000813068"/>
    </source>
</evidence>
<evidence type="ECO:0000259" key="1">
    <source>
        <dbReference type="PROSITE" id="PS51085"/>
    </source>
</evidence>
<sequence length="104" mass="11339">MDASYEVREQLSGEVFHGHPDQSVLRAMENQGIRCVPVGCRGGGCGVCLVQVVSGEFECGRMSYRHVPTEAHAQGWVLACQLYPRSDLVIEHYPGVDLSGSKFG</sequence>